<evidence type="ECO:0000313" key="2">
    <source>
        <dbReference type="Proteomes" id="UP000799536"/>
    </source>
</evidence>
<reference evidence="1" key="1">
    <citation type="journal article" date="2020" name="Stud. Mycol.">
        <title>101 Dothideomycetes genomes: a test case for predicting lifestyles and emergence of pathogens.</title>
        <authorList>
            <person name="Haridas S."/>
            <person name="Albert R."/>
            <person name="Binder M."/>
            <person name="Bloem J."/>
            <person name="Labutti K."/>
            <person name="Salamov A."/>
            <person name="Andreopoulos B."/>
            <person name="Baker S."/>
            <person name="Barry K."/>
            <person name="Bills G."/>
            <person name="Bluhm B."/>
            <person name="Cannon C."/>
            <person name="Castanera R."/>
            <person name="Culley D."/>
            <person name="Daum C."/>
            <person name="Ezra D."/>
            <person name="Gonzalez J."/>
            <person name="Henrissat B."/>
            <person name="Kuo A."/>
            <person name="Liang C."/>
            <person name="Lipzen A."/>
            <person name="Lutzoni F."/>
            <person name="Magnuson J."/>
            <person name="Mondo S."/>
            <person name="Nolan M."/>
            <person name="Ohm R."/>
            <person name="Pangilinan J."/>
            <person name="Park H.-J."/>
            <person name="Ramirez L."/>
            <person name="Alfaro M."/>
            <person name="Sun H."/>
            <person name="Tritt A."/>
            <person name="Yoshinaga Y."/>
            <person name="Zwiers L.-H."/>
            <person name="Turgeon B."/>
            <person name="Goodwin S."/>
            <person name="Spatafora J."/>
            <person name="Crous P."/>
            <person name="Grigoriev I."/>
        </authorList>
    </citation>
    <scope>NUCLEOTIDE SEQUENCE</scope>
    <source>
        <strain evidence="1">ATCC 74209</strain>
    </source>
</reference>
<evidence type="ECO:0000313" key="1">
    <source>
        <dbReference type="EMBL" id="KAF2200868.1"/>
    </source>
</evidence>
<organism evidence="1 2">
    <name type="scientific">Delitschia confertaspora ATCC 74209</name>
    <dbReference type="NCBI Taxonomy" id="1513339"/>
    <lineage>
        <taxon>Eukaryota</taxon>
        <taxon>Fungi</taxon>
        <taxon>Dikarya</taxon>
        <taxon>Ascomycota</taxon>
        <taxon>Pezizomycotina</taxon>
        <taxon>Dothideomycetes</taxon>
        <taxon>Pleosporomycetidae</taxon>
        <taxon>Pleosporales</taxon>
        <taxon>Delitschiaceae</taxon>
        <taxon>Delitschia</taxon>
    </lineage>
</organism>
<accession>A0A9P4JK04</accession>
<dbReference type="AlphaFoldDB" id="A0A9P4JK04"/>
<name>A0A9P4JK04_9PLEO</name>
<sequence length="171" mass="19364">MLPFTGVFPEHLRYSSKAMHPTSVCSYLHQQPYDPKKGLWMLPGFVSGLETMILDDFLFGGGRFVENCIRGMQRKTATVSPSLGLPTGFYRRASSRTFSRVRIQFPQVYYRVEMLSPVTAVRQFSNAGMVEPFHCVCIAAISLGIFVSNLRRCFCLGPLRSTSTEALWIRH</sequence>
<dbReference type="EMBL" id="ML994002">
    <property type="protein sequence ID" value="KAF2200868.1"/>
    <property type="molecule type" value="Genomic_DNA"/>
</dbReference>
<proteinExistence type="predicted"/>
<keyword evidence="2" id="KW-1185">Reference proteome</keyword>
<comment type="caution">
    <text evidence="1">The sequence shown here is derived from an EMBL/GenBank/DDBJ whole genome shotgun (WGS) entry which is preliminary data.</text>
</comment>
<gene>
    <name evidence="1" type="ORF">GQ43DRAFT_57315</name>
</gene>
<protein>
    <submittedName>
        <fullName evidence="1">Uncharacterized protein</fullName>
    </submittedName>
</protein>
<dbReference type="Proteomes" id="UP000799536">
    <property type="component" value="Unassembled WGS sequence"/>
</dbReference>